<dbReference type="SUPFAM" id="SSF143422">
    <property type="entry name" value="Transposase IS200-like"/>
    <property type="match status" value="1"/>
</dbReference>
<evidence type="ECO:0000256" key="1">
    <source>
        <dbReference type="SAM" id="MobiDB-lite"/>
    </source>
</evidence>
<dbReference type="PANTHER" id="PTHR36966">
    <property type="entry name" value="REP-ASSOCIATED TYROSINE TRANSPOSASE"/>
    <property type="match status" value="1"/>
</dbReference>
<dbReference type="PANTHER" id="PTHR36966:SF1">
    <property type="entry name" value="REP-ASSOCIATED TYROSINE TRANSPOSASE"/>
    <property type="match status" value="1"/>
</dbReference>
<dbReference type="GO" id="GO:0006313">
    <property type="term" value="P:DNA transposition"/>
    <property type="evidence" value="ECO:0007669"/>
    <property type="project" value="InterPro"/>
</dbReference>
<feature type="region of interest" description="Disordered" evidence="1">
    <location>
        <begin position="97"/>
        <end position="149"/>
    </location>
</feature>
<sequence>MTKLRRYQNRYRGLTTRASWWDYGGDGIYHVEINLKDKARWFGEIENGVVKLSEAGKIAQQEWLRIPIKYPYVSLDEFVIMPDHMHGIVVVKMESGKNPTGSSAGFEKPENPINLESPDSPDSPDSRDRRNSSAKEAKDRKKGGATGTKNPMLYDNLGRCIRWYKALCTIQIRKALPVFQWHPKFWDNIILSEKELETVRQYIRDNPKKWKHKK</sequence>
<dbReference type="InterPro" id="IPR052715">
    <property type="entry name" value="RAYT_transposase"/>
</dbReference>
<dbReference type="Gene3D" id="3.30.70.1290">
    <property type="entry name" value="Transposase IS200-like"/>
    <property type="match status" value="1"/>
</dbReference>
<dbReference type="RefSeq" id="WP_163283412.1">
    <property type="nucleotide sequence ID" value="NZ_JAAGVY010000004.1"/>
</dbReference>
<evidence type="ECO:0000313" key="4">
    <source>
        <dbReference type="Proteomes" id="UP000486602"/>
    </source>
</evidence>
<dbReference type="InterPro" id="IPR036515">
    <property type="entry name" value="Transposase_17_sf"/>
</dbReference>
<dbReference type="GO" id="GO:0004803">
    <property type="term" value="F:transposase activity"/>
    <property type="evidence" value="ECO:0007669"/>
    <property type="project" value="InterPro"/>
</dbReference>
<comment type="caution">
    <text evidence="3">The sequence shown here is derived from an EMBL/GenBank/DDBJ whole genome shotgun (WGS) entry which is preliminary data.</text>
</comment>
<dbReference type="Proteomes" id="UP000486602">
    <property type="component" value="Unassembled WGS sequence"/>
</dbReference>
<dbReference type="EMBL" id="JAAGVY010000004">
    <property type="protein sequence ID" value="NEN22693.1"/>
    <property type="molecule type" value="Genomic_DNA"/>
</dbReference>
<evidence type="ECO:0000313" key="3">
    <source>
        <dbReference type="EMBL" id="NEN22693.1"/>
    </source>
</evidence>
<name>A0A7K3WM17_9FLAO</name>
<dbReference type="AlphaFoldDB" id="A0A7K3WM17"/>
<feature type="compositionally biased region" description="Basic and acidic residues" evidence="1">
    <location>
        <begin position="124"/>
        <end position="139"/>
    </location>
</feature>
<accession>A0A7K3WM17</accession>
<proteinExistence type="predicted"/>
<evidence type="ECO:0000259" key="2">
    <source>
        <dbReference type="SMART" id="SM01321"/>
    </source>
</evidence>
<keyword evidence="4" id="KW-1185">Reference proteome</keyword>
<organism evidence="3 4">
    <name type="scientific">Cryomorpha ignava</name>
    <dbReference type="NCBI Taxonomy" id="101383"/>
    <lineage>
        <taxon>Bacteria</taxon>
        <taxon>Pseudomonadati</taxon>
        <taxon>Bacteroidota</taxon>
        <taxon>Flavobacteriia</taxon>
        <taxon>Flavobacteriales</taxon>
        <taxon>Cryomorphaceae</taxon>
        <taxon>Cryomorpha</taxon>
    </lineage>
</organism>
<gene>
    <name evidence="3" type="ORF">G3O08_04125</name>
</gene>
<dbReference type="SMART" id="SM01321">
    <property type="entry name" value="Y1_Tnp"/>
    <property type="match status" value="1"/>
</dbReference>
<dbReference type="InterPro" id="IPR002686">
    <property type="entry name" value="Transposase_17"/>
</dbReference>
<dbReference type="GO" id="GO:0043565">
    <property type="term" value="F:sequence-specific DNA binding"/>
    <property type="evidence" value="ECO:0007669"/>
    <property type="project" value="TreeGrafter"/>
</dbReference>
<protein>
    <recommendedName>
        <fullName evidence="2">Transposase IS200-like domain-containing protein</fullName>
    </recommendedName>
</protein>
<reference evidence="3 4" key="1">
    <citation type="submission" date="2020-02" db="EMBL/GenBank/DDBJ databases">
        <title>Out from the shadows clarifying the taxonomy of the family Cryomorphaceae and related taxa by utilizing the GTDB taxonomic framework.</title>
        <authorList>
            <person name="Bowman J.P."/>
        </authorList>
    </citation>
    <scope>NUCLEOTIDE SEQUENCE [LARGE SCALE GENOMIC DNA]</scope>
    <source>
        <strain evidence="3 4">QSSC 1-22</strain>
    </source>
</reference>
<feature type="domain" description="Transposase IS200-like" evidence="2">
    <location>
        <begin position="24"/>
        <end position="206"/>
    </location>
</feature>